<feature type="region of interest" description="Disordered" evidence="1">
    <location>
        <begin position="17"/>
        <end position="64"/>
    </location>
</feature>
<evidence type="ECO:0000256" key="1">
    <source>
        <dbReference type="SAM" id="MobiDB-lite"/>
    </source>
</evidence>
<protein>
    <submittedName>
        <fullName evidence="3">Uncharacterized protein</fullName>
    </submittedName>
</protein>
<comment type="caution">
    <text evidence="3">The sequence shown here is derived from an EMBL/GenBank/DDBJ whole genome shotgun (WGS) entry which is preliminary data.</text>
</comment>
<dbReference type="PANTHER" id="PTHR33670">
    <property type="entry name" value="SPLICING FACTOR, PROLINE- AND GLUTAMINE-RICH-LIKE"/>
    <property type="match status" value="1"/>
</dbReference>
<sequence length="207" mass="22600">MGTVILHPHDCLGARFRGESLTTTTDSQFRSNPNPNPSRTSFQSRRRKRSPPSSPRDDDCNRSKDVAMVEKSPAINLVNGQVTILKRGDSLSLIAGKNDRSHGAVVSDEKRKPKVVSVGKRKPRVVKVVEEADLGLGSTNRLGPDPEMMMKQVRVSNHKLMDPFYAGSCAASTSPPPSSLPLPGFIGNKEVATGDLRRLLDLDFDII</sequence>
<organism evidence="3 5">
    <name type="scientific">Cannabis sativa</name>
    <name type="common">Hemp</name>
    <name type="synonym">Marijuana</name>
    <dbReference type="NCBI Taxonomy" id="3483"/>
    <lineage>
        <taxon>Eukaryota</taxon>
        <taxon>Viridiplantae</taxon>
        <taxon>Streptophyta</taxon>
        <taxon>Embryophyta</taxon>
        <taxon>Tracheophyta</taxon>
        <taxon>Spermatophyta</taxon>
        <taxon>Magnoliopsida</taxon>
        <taxon>eudicotyledons</taxon>
        <taxon>Gunneridae</taxon>
        <taxon>Pentapetalae</taxon>
        <taxon>rosids</taxon>
        <taxon>fabids</taxon>
        <taxon>Rosales</taxon>
        <taxon>Cannabaceae</taxon>
        <taxon>Cannabis</taxon>
    </lineage>
</organism>
<reference evidence="4 5" key="1">
    <citation type="journal article" date="2020" name="bioRxiv">
        <title>Sequence and annotation of 42 cannabis genomes reveals extensive copy number variation in cannabinoid synthesis and pathogen resistance genes.</title>
        <authorList>
            <person name="Mckernan K.J."/>
            <person name="Helbert Y."/>
            <person name="Kane L.T."/>
            <person name="Ebling H."/>
            <person name="Zhang L."/>
            <person name="Liu B."/>
            <person name="Eaton Z."/>
            <person name="Mclaughlin S."/>
            <person name="Kingan S."/>
            <person name="Baybayan P."/>
            <person name="Concepcion G."/>
            <person name="Jordan M."/>
            <person name="Riva A."/>
            <person name="Barbazuk W."/>
            <person name="Harkins T."/>
        </authorList>
    </citation>
    <scope>NUCLEOTIDE SEQUENCE [LARGE SCALE GENOMIC DNA]</scope>
    <source>
        <strain evidence="4 5">cv. Jamaican Lion 4</strain>
        <strain evidence="3">Father</strain>
        <strain evidence="2">Mother</strain>
        <tissue evidence="3">Leaf</tissue>
    </source>
</reference>
<proteinExistence type="predicted"/>
<accession>A0A7J6EEN9</accession>
<dbReference type="AlphaFoldDB" id="A0A7J6EEN9"/>
<dbReference type="PANTHER" id="PTHR33670:SF15">
    <property type="entry name" value="OS02G0797600 PROTEIN"/>
    <property type="match status" value="1"/>
</dbReference>
<dbReference type="Proteomes" id="UP000525078">
    <property type="component" value="Unassembled WGS sequence"/>
</dbReference>
<evidence type="ECO:0000313" key="2">
    <source>
        <dbReference type="EMBL" id="KAF4352232.1"/>
    </source>
</evidence>
<keyword evidence="5" id="KW-1185">Reference proteome</keyword>
<dbReference type="EMBL" id="JAATIP010000317">
    <property type="protein sequence ID" value="KAF4352232.1"/>
    <property type="molecule type" value="Genomic_DNA"/>
</dbReference>
<feature type="compositionally biased region" description="Basic and acidic residues" evidence="1">
    <location>
        <begin position="55"/>
        <end position="64"/>
    </location>
</feature>
<feature type="compositionally biased region" description="Polar residues" evidence="1">
    <location>
        <begin position="20"/>
        <end position="40"/>
    </location>
</feature>
<evidence type="ECO:0000313" key="3">
    <source>
        <dbReference type="EMBL" id="KAF4356119.1"/>
    </source>
</evidence>
<evidence type="ECO:0000313" key="5">
    <source>
        <dbReference type="Proteomes" id="UP000583929"/>
    </source>
</evidence>
<evidence type="ECO:0000313" key="4">
    <source>
        <dbReference type="Proteomes" id="UP000525078"/>
    </source>
</evidence>
<gene>
    <name evidence="2" type="ORF">F8388_003629</name>
    <name evidence="3" type="ORF">G4B88_012584</name>
</gene>
<dbReference type="EMBL" id="JAATIQ010000435">
    <property type="protein sequence ID" value="KAF4356119.1"/>
    <property type="molecule type" value="Genomic_DNA"/>
</dbReference>
<dbReference type="Proteomes" id="UP000583929">
    <property type="component" value="Unassembled WGS sequence"/>
</dbReference>
<name>A0A7J6EEN9_CANSA</name>